<dbReference type="Proteomes" id="UP001596044">
    <property type="component" value="Unassembled WGS sequence"/>
</dbReference>
<proteinExistence type="predicted"/>
<evidence type="ECO:0000256" key="2">
    <source>
        <dbReference type="SAM" id="Phobius"/>
    </source>
</evidence>
<organism evidence="3 4">
    <name type="scientific">Paenibacillus aestuarii</name>
    <dbReference type="NCBI Taxonomy" id="516965"/>
    <lineage>
        <taxon>Bacteria</taxon>
        <taxon>Bacillati</taxon>
        <taxon>Bacillota</taxon>
        <taxon>Bacilli</taxon>
        <taxon>Bacillales</taxon>
        <taxon>Paenibacillaceae</taxon>
        <taxon>Paenibacillus</taxon>
    </lineage>
</organism>
<keyword evidence="2" id="KW-0472">Membrane</keyword>
<accession>A0ABW0K0W3</accession>
<feature type="transmembrane region" description="Helical" evidence="2">
    <location>
        <begin position="108"/>
        <end position="129"/>
    </location>
</feature>
<name>A0ABW0K0W3_9BACL</name>
<feature type="transmembrane region" description="Helical" evidence="2">
    <location>
        <begin position="50"/>
        <end position="69"/>
    </location>
</feature>
<comment type="caution">
    <text evidence="3">The sequence shown here is derived from an EMBL/GenBank/DDBJ whole genome shotgun (WGS) entry which is preliminary data.</text>
</comment>
<gene>
    <name evidence="3" type="ORF">ACFPOG_01420</name>
</gene>
<keyword evidence="2" id="KW-0812">Transmembrane</keyword>
<feature type="transmembrane region" description="Helical" evidence="2">
    <location>
        <begin position="12"/>
        <end position="30"/>
    </location>
</feature>
<feature type="compositionally biased region" description="Gly residues" evidence="1">
    <location>
        <begin position="154"/>
        <end position="170"/>
    </location>
</feature>
<feature type="region of interest" description="Disordered" evidence="1">
    <location>
        <begin position="154"/>
        <end position="181"/>
    </location>
</feature>
<evidence type="ECO:0000313" key="4">
    <source>
        <dbReference type="Proteomes" id="UP001596044"/>
    </source>
</evidence>
<protein>
    <submittedName>
        <fullName evidence="3">Uncharacterized protein</fullName>
    </submittedName>
</protein>
<sequence length="181" mass="19503">MEPLQKFGKQFIFAYLLLWFIGSLWMMAILGSGWGTDKLLGIDINQFRSYASFGFAGALGGALYGLRMFHEHYHDLTSQWIYWYVMRPVLCFGCAIITIVLFESGILLLQVGDSMAARISVAFLTGYGYGKFMEKIRALTDTFFNGSNASGNGNGGNGGGNGSSGGGTNSGTGTDASKPPK</sequence>
<reference evidence="4" key="1">
    <citation type="journal article" date="2019" name="Int. J. Syst. Evol. Microbiol.">
        <title>The Global Catalogue of Microorganisms (GCM) 10K type strain sequencing project: providing services to taxonomists for standard genome sequencing and annotation.</title>
        <authorList>
            <consortium name="The Broad Institute Genomics Platform"/>
            <consortium name="The Broad Institute Genome Sequencing Center for Infectious Disease"/>
            <person name="Wu L."/>
            <person name="Ma J."/>
        </authorList>
    </citation>
    <scope>NUCLEOTIDE SEQUENCE [LARGE SCALE GENOMIC DNA]</scope>
    <source>
        <strain evidence="4">KACC 11904</strain>
    </source>
</reference>
<dbReference type="EMBL" id="JBHSMJ010000004">
    <property type="protein sequence ID" value="MFC5446909.1"/>
    <property type="molecule type" value="Genomic_DNA"/>
</dbReference>
<feature type="transmembrane region" description="Helical" evidence="2">
    <location>
        <begin position="81"/>
        <end position="102"/>
    </location>
</feature>
<evidence type="ECO:0000256" key="1">
    <source>
        <dbReference type="SAM" id="MobiDB-lite"/>
    </source>
</evidence>
<keyword evidence="2" id="KW-1133">Transmembrane helix</keyword>
<keyword evidence="4" id="KW-1185">Reference proteome</keyword>
<evidence type="ECO:0000313" key="3">
    <source>
        <dbReference type="EMBL" id="MFC5446909.1"/>
    </source>
</evidence>
<dbReference type="RefSeq" id="WP_270880402.1">
    <property type="nucleotide sequence ID" value="NZ_JAQFVF010000033.1"/>
</dbReference>